<dbReference type="OMA" id="ATIWHLT"/>
<feature type="domain" description="Cathepsin propeptide inhibitor" evidence="4">
    <location>
        <begin position="1"/>
        <end position="51"/>
    </location>
</feature>
<dbReference type="Pfam" id="PF00112">
    <property type="entry name" value="Peptidase_C1"/>
    <property type="match status" value="1"/>
</dbReference>
<dbReference type="SMART" id="SM00645">
    <property type="entry name" value="Pept_C1"/>
    <property type="match status" value="1"/>
</dbReference>
<reference evidence="5" key="1">
    <citation type="submission" date="2025-08" db="UniProtKB">
        <authorList>
            <consortium name="Ensembl"/>
        </authorList>
    </citation>
    <scope>IDENTIFICATION</scope>
</reference>
<keyword evidence="2" id="KW-1015">Disulfide bond</keyword>
<evidence type="ECO:0000256" key="1">
    <source>
        <dbReference type="ARBA" id="ARBA00008455"/>
    </source>
</evidence>
<dbReference type="InterPro" id="IPR000668">
    <property type="entry name" value="Peptidase_C1A_C"/>
</dbReference>
<evidence type="ECO:0000259" key="4">
    <source>
        <dbReference type="SMART" id="SM00848"/>
    </source>
</evidence>
<dbReference type="SMART" id="SM00848">
    <property type="entry name" value="Inhibitor_I29"/>
    <property type="match status" value="1"/>
</dbReference>
<dbReference type="InterPro" id="IPR039417">
    <property type="entry name" value="Peptidase_C1A_papain-like"/>
</dbReference>
<dbReference type="InterPro" id="IPR013201">
    <property type="entry name" value="Prot_inhib_I29"/>
</dbReference>
<feature type="domain" description="Peptidase C1A papain C-terminal" evidence="3">
    <location>
        <begin position="76"/>
        <end position="148"/>
    </location>
</feature>
<dbReference type="STRING" id="7757.ENSPMAP00000006831"/>
<dbReference type="GO" id="GO:0008234">
    <property type="term" value="F:cysteine-type peptidase activity"/>
    <property type="evidence" value="ECO:0007669"/>
    <property type="project" value="InterPro"/>
</dbReference>
<dbReference type="GeneTree" id="ENSGT00940000153321"/>
<proteinExistence type="inferred from homology"/>
<dbReference type="AlphaFoldDB" id="S4RNP5"/>
<name>S4RNP5_PETMA</name>
<dbReference type="InterPro" id="IPR038765">
    <property type="entry name" value="Papain-like_cys_pep_sf"/>
</dbReference>
<evidence type="ECO:0000256" key="2">
    <source>
        <dbReference type="ARBA" id="ARBA00023157"/>
    </source>
</evidence>
<dbReference type="PANTHER" id="PTHR12411">
    <property type="entry name" value="CYSTEINE PROTEASE FAMILY C1-RELATED"/>
    <property type="match status" value="1"/>
</dbReference>
<sequence length="148" mass="16602">KAYDQKEEGWRRMIWGKNLKKIAVHNLEHCVVKHTWCLGMNSFGDMTREEFQHTMLGLTGKASHGAMFMEPTFFKVPESVDWRKQDYATDVKDQGECSSCWAFSTMGSLEGQHKRKTGVLVSLSEQNLVDCSSAEGNGCGGGLMDLAF</sequence>
<dbReference type="GO" id="GO:0006508">
    <property type="term" value="P:proteolysis"/>
    <property type="evidence" value="ECO:0007669"/>
    <property type="project" value="InterPro"/>
</dbReference>
<dbReference type="SUPFAM" id="SSF54001">
    <property type="entry name" value="Cysteine proteinases"/>
    <property type="match status" value="1"/>
</dbReference>
<protein>
    <submittedName>
        <fullName evidence="5">Cathepsin L, like</fullName>
    </submittedName>
</protein>
<reference evidence="5" key="2">
    <citation type="submission" date="2025-09" db="UniProtKB">
        <authorList>
            <consortium name="Ensembl"/>
        </authorList>
    </citation>
    <scope>IDENTIFICATION</scope>
</reference>
<dbReference type="Pfam" id="PF08246">
    <property type="entry name" value="Inhibitor_I29"/>
    <property type="match status" value="1"/>
</dbReference>
<comment type="similarity">
    <text evidence="1">Belongs to the peptidase C1 family.</text>
</comment>
<dbReference type="CDD" id="cd02248">
    <property type="entry name" value="Peptidase_C1A"/>
    <property type="match status" value="1"/>
</dbReference>
<accession>S4RNP5</accession>
<dbReference type="HOGENOM" id="CLU_012184_7_0_1"/>
<evidence type="ECO:0000259" key="3">
    <source>
        <dbReference type="SMART" id="SM00645"/>
    </source>
</evidence>
<evidence type="ECO:0000313" key="5">
    <source>
        <dbReference type="Ensembl" id="ENSPMAP00000006831.1"/>
    </source>
</evidence>
<dbReference type="Gene3D" id="1.10.287.2250">
    <property type="match status" value="1"/>
</dbReference>
<dbReference type="FunFam" id="3.90.70.10:FF:000332">
    <property type="entry name" value="Cathepsin L1"/>
    <property type="match status" value="1"/>
</dbReference>
<dbReference type="Ensembl" id="ENSPMAT00000006861.1">
    <property type="protein sequence ID" value="ENSPMAP00000006831.1"/>
    <property type="gene ID" value="ENSPMAG00000006193.1"/>
</dbReference>
<dbReference type="Gene3D" id="3.90.70.10">
    <property type="entry name" value="Cysteine proteinases"/>
    <property type="match status" value="1"/>
</dbReference>
<dbReference type="InterPro" id="IPR013128">
    <property type="entry name" value="Peptidase_C1A"/>
</dbReference>
<organism evidence="5">
    <name type="scientific">Petromyzon marinus</name>
    <name type="common">Sea lamprey</name>
    <dbReference type="NCBI Taxonomy" id="7757"/>
    <lineage>
        <taxon>Eukaryota</taxon>
        <taxon>Metazoa</taxon>
        <taxon>Chordata</taxon>
        <taxon>Craniata</taxon>
        <taxon>Vertebrata</taxon>
        <taxon>Cyclostomata</taxon>
        <taxon>Hyperoartia</taxon>
        <taxon>Petromyzontiformes</taxon>
        <taxon>Petromyzontidae</taxon>
        <taxon>Petromyzon</taxon>
    </lineage>
</organism>